<reference evidence="3" key="1">
    <citation type="journal article" date="2009" name="Science">
        <title>The B73 maize genome: complexity, diversity, and dynamics.</title>
        <authorList>
            <person name="Schnable P.S."/>
            <person name="Ware D."/>
            <person name="Fulton R.S."/>
            <person name="Stein J.C."/>
            <person name="Wei F."/>
            <person name="Pasternak S."/>
            <person name="Liang C."/>
            <person name="Zhang J."/>
            <person name="Fulton L."/>
            <person name="Graves T.A."/>
            <person name="Minx P."/>
            <person name="Reily A.D."/>
            <person name="Courtney L."/>
            <person name="Kruchowski S.S."/>
            <person name="Tomlinson C."/>
            <person name="Strong C."/>
            <person name="Delehaunty K."/>
            <person name="Fronick C."/>
            <person name="Courtney B."/>
            <person name="Rock S.M."/>
            <person name="Belter E."/>
            <person name="Du F."/>
            <person name="Kim K."/>
            <person name="Abbott R.M."/>
            <person name="Cotton M."/>
            <person name="Levy A."/>
            <person name="Marchetto P."/>
            <person name="Ochoa K."/>
            <person name="Jackson S.M."/>
            <person name="Gillam B."/>
            <person name="Chen W."/>
            <person name="Yan L."/>
            <person name="Higginbotham J."/>
            <person name="Cardenas M."/>
            <person name="Waligorski J."/>
            <person name="Applebaum E."/>
            <person name="Phelps L."/>
            <person name="Falcone J."/>
            <person name="Kanchi K."/>
            <person name="Thane T."/>
            <person name="Scimone A."/>
            <person name="Thane N."/>
            <person name="Henke J."/>
            <person name="Wang T."/>
            <person name="Ruppert J."/>
            <person name="Shah N."/>
            <person name="Rotter K."/>
            <person name="Hodges J."/>
            <person name="Ingenthron E."/>
            <person name="Cordes M."/>
            <person name="Kohlberg S."/>
            <person name="Sgro J."/>
            <person name="Delgado B."/>
            <person name="Mead K."/>
            <person name="Chinwalla A."/>
            <person name="Leonard S."/>
            <person name="Crouse K."/>
            <person name="Collura K."/>
            <person name="Kudrna D."/>
            <person name="Currie J."/>
            <person name="He R."/>
            <person name="Angelova A."/>
            <person name="Rajasekar S."/>
            <person name="Mueller T."/>
            <person name="Lomeli R."/>
            <person name="Scara G."/>
            <person name="Ko A."/>
            <person name="Delaney K."/>
            <person name="Wissotski M."/>
            <person name="Lopez G."/>
            <person name="Campos D."/>
            <person name="Braidotti M."/>
            <person name="Ashley E."/>
            <person name="Golser W."/>
            <person name="Kim H."/>
            <person name="Lee S."/>
            <person name="Lin J."/>
            <person name="Dujmic Z."/>
            <person name="Kim W."/>
            <person name="Talag J."/>
            <person name="Zuccolo A."/>
            <person name="Fan C."/>
            <person name="Sebastian A."/>
            <person name="Kramer M."/>
            <person name="Spiegel L."/>
            <person name="Nascimento L."/>
            <person name="Zutavern T."/>
            <person name="Miller B."/>
            <person name="Ambroise C."/>
            <person name="Muller S."/>
            <person name="Spooner W."/>
            <person name="Narechania A."/>
            <person name="Ren L."/>
            <person name="Wei S."/>
            <person name="Kumari S."/>
            <person name="Faga B."/>
            <person name="Levy M.J."/>
            <person name="McMahan L."/>
            <person name="Van Buren P."/>
            <person name="Vaughn M.W."/>
            <person name="Ying K."/>
            <person name="Yeh C.-T."/>
            <person name="Emrich S.J."/>
            <person name="Jia Y."/>
            <person name="Kalyanaraman A."/>
            <person name="Hsia A.-P."/>
            <person name="Barbazuk W.B."/>
            <person name="Baucom R.S."/>
            <person name="Brutnell T.P."/>
            <person name="Carpita N.C."/>
            <person name="Chaparro C."/>
            <person name="Chia J.-M."/>
            <person name="Deragon J.-M."/>
            <person name="Estill J.C."/>
            <person name="Fu Y."/>
            <person name="Jeddeloh J.A."/>
            <person name="Han Y."/>
            <person name="Lee H."/>
            <person name="Li P."/>
            <person name="Lisch D.R."/>
            <person name="Liu S."/>
            <person name="Liu Z."/>
            <person name="Nagel D.H."/>
            <person name="McCann M.C."/>
            <person name="SanMiguel P."/>
            <person name="Myers A.M."/>
            <person name="Nettleton D."/>
            <person name="Nguyen J."/>
            <person name="Penning B.W."/>
            <person name="Ponnala L."/>
            <person name="Schneider K.L."/>
            <person name="Schwartz D.C."/>
            <person name="Sharma A."/>
            <person name="Soderlund C."/>
            <person name="Springer N.M."/>
            <person name="Sun Q."/>
            <person name="Wang H."/>
            <person name="Waterman M."/>
            <person name="Westerman R."/>
            <person name="Wolfgruber T.K."/>
            <person name="Yang L."/>
            <person name="Yu Y."/>
            <person name="Zhang L."/>
            <person name="Zhou S."/>
            <person name="Zhu Q."/>
            <person name="Bennetzen J.L."/>
            <person name="Dawe R.K."/>
            <person name="Jiang J."/>
            <person name="Jiang N."/>
            <person name="Presting G.G."/>
            <person name="Wessler S.R."/>
            <person name="Aluru S."/>
            <person name="Martienssen R.A."/>
            <person name="Clifton S.W."/>
            <person name="McCombie W.R."/>
            <person name="Wing R.A."/>
            <person name="Wilson R.K."/>
        </authorList>
    </citation>
    <scope>NUCLEOTIDE SEQUENCE [LARGE SCALE GENOMIC DNA]</scope>
    <source>
        <strain evidence="3">cv. B73</strain>
    </source>
</reference>
<protein>
    <submittedName>
        <fullName evidence="2">Uncharacterized protein</fullName>
    </submittedName>
</protein>
<evidence type="ECO:0000313" key="3">
    <source>
        <dbReference type="Proteomes" id="UP000007305"/>
    </source>
</evidence>
<sequence>MGTQYTFLYPKLFTAPSRVESPPSLQSPRSADAPSFLPFLPAIGTQAATAAFRIELCDCVSGFPSGLRPPASHRAPSPPVLCTPAGDRACLPFSLLPPLKRNTEGGKQNASLNKAKKDKLVGATGKNVRTETSMVSVTLRVKPELTLPATCEGALLESGSADCTVKLWDVAFSTKALRTEDTKGSSSANRLRLLKSLPTKSAPVYSLRSSRKCLSG</sequence>
<proteinExistence type="predicted"/>
<reference evidence="2" key="3">
    <citation type="submission" date="2021-05" db="UniProtKB">
        <authorList>
            <consortium name="EnsemblPlants"/>
        </authorList>
    </citation>
    <scope>IDENTIFICATION</scope>
    <source>
        <strain evidence="2">cv. B73</strain>
    </source>
</reference>
<dbReference type="InParanoid" id="A0A804PHR7"/>
<reference evidence="2" key="2">
    <citation type="submission" date="2019-07" db="EMBL/GenBank/DDBJ databases">
        <authorList>
            <person name="Seetharam A."/>
            <person name="Woodhouse M."/>
            <person name="Cannon E."/>
        </authorList>
    </citation>
    <scope>NUCLEOTIDE SEQUENCE [LARGE SCALE GENOMIC DNA]</scope>
    <source>
        <strain evidence="2">cv. B73</strain>
    </source>
</reference>
<organism evidence="2 3">
    <name type="scientific">Zea mays</name>
    <name type="common">Maize</name>
    <dbReference type="NCBI Taxonomy" id="4577"/>
    <lineage>
        <taxon>Eukaryota</taxon>
        <taxon>Viridiplantae</taxon>
        <taxon>Streptophyta</taxon>
        <taxon>Embryophyta</taxon>
        <taxon>Tracheophyta</taxon>
        <taxon>Spermatophyta</taxon>
        <taxon>Magnoliopsida</taxon>
        <taxon>Liliopsida</taxon>
        <taxon>Poales</taxon>
        <taxon>Poaceae</taxon>
        <taxon>PACMAD clade</taxon>
        <taxon>Panicoideae</taxon>
        <taxon>Andropogonodae</taxon>
        <taxon>Andropogoneae</taxon>
        <taxon>Tripsacinae</taxon>
        <taxon>Zea</taxon>
    </lineage>
</organism>
<dbReference type="Gramene" id="Zm00001eb239900_T001">
    <property type="protein sequence ID" value="Zm00001eb239900_P001"/>
    <property type="gene ID" value="Zm00001eb239900"/>
</dbReference>
<accession>A0A804PHR7</accession>
<dbReference type="AlphaFoldDB" id="A0A804PHR7"/>
<name>A0A804PHR7_MAIZE</name>
<feature type="region of interest" description="Disordered" evidence="1">
    <location>
        <begin position="101"/>
        <end position="123"/>
    </location>
</feature>
<dbReference type="EnsemblPlants" id="Zm00001eb239900_T001">
    <property type="protein sequence ID" value="Zm00001eb239900_P001"/>
    <property type="gene ID" value="Zm00001eb239900"/>
</dbReference>
<keyword evidence="3" id="KW-1185">Reference proteome</keyword>
<dbReference type="Proteomes" id="UP000007305">
    <property type="component" value="Chromosome 5"/>
</dbReference>
<evidence type="ECO:0000256" key="1">
    <source>
        <dbReference type="SAM" id="MobiDB-lite"/>
    </source>
</evidence>
<evidence type="ECO:0000313" key="2">
    <source>
        <dbReference type="EnsemblPlants" id="Zm00001eb239900_P001"/>
    </source>
</evidence>